<feature type="region of interest" description="Disordered" evidence="1">
    <location>
        <begin position="264"/>
        <end position="295"/>
    </location>
</feature>
<evidence type="ECO:0000313" key="3">
    <source>
        <dbReference type="EMBL" id="KZP26226.1"/>
    </source>
</evidence>
<organism evidence="3 4">
    <name type="scientific">Athelia psychrophila</name>
    <dbReference type="NCBI Taxonomy" id="1759441"/>
    <lineage>
        <taxon>Eukaryota</taxon>
        <taxon>Fungi</taxon>
        <taxon>Dikarya</taxon>
        <taxon>Basidiomycota</taxon>
        <taxon>Agaricomycotina</taxon>
        <taxon>Agaricomycetes</taxon>
        <taxon>Agaricomycetidae</taxon>
        <taxon>Atheliales</taxon>
        <taxon>Atheliaceae</taxon>
        <taxon>Athelia</taxon>
    </lineage>
</organism>
<dbReference type="SMART" id="SM00739">
    <property type="entry name" value="KOW"/>
    <property type="match status" value="4"/>
</dbReference>
<accession>A0A166PLT1</accession>
<dbReference type="OrthoDB" id="3048815at2759"/>
<feature type="region of interest" description="Disordered" evidence="1">
    <location>
        <begin position="1"/>
        <end position="78"/>
    </location>
</feature>
<feature type="domain" description="KOW" evidence="2">
    <location>
        <begin position="224"/>
        <end position="251"/>
    </location>
</feature>
<evidence type="ECO:0000256" key="1">
    <source>
        <dbReference type="SAM" id="MobiDB-lite"/>
    </source>
</evidence>
<protein>
    <recommendedName>
        <fullName evidence="2">KOW domain-containing protein</fullName>
    </recommendedName>
</protein>
<gene>
    <name evidence="3" type="ORF">FIBSPDRAFT_887582</name>
</gene>
<proteinExistence type="predicted"/>
<feature type="region of interest" description="Disordered" evidence="1">
    <location>
        <begin position="308"/>
        <end position="327"/>
    </location>
</feature>
<feature type="compositionally biased region" description="Polar residues" evidence="1">
    <location>
        <begin position="315"/>
        <end position="327"/>
    </location>
</feature>
<reference evidence="3 4" key="1">
    <citation type="journal article" date="2016" name="Mol. Biol. Evol.">
        <title>Comparative Genomics of Early-Diverging Mushroom-Forming Fungi Provides Insights into the Origins of Lignocellulose Decay Capabilities.</title>
        <authorList>
            <person name="Nagy L.G."/>
            <person name="Riley R."/>
            <person name="Tritt A."/>
            <person name="Adam C."/>
            <person name="Daum C."/>
            <person name="Floudas D."/>
            <person name="Sun H."/>
            <person name="Yadav J.S."/>
            <person name="Pangilinan J."/>
            <person name="Larsson K.H."/>
            <person name="Matsuura K."/>
            <person name="Barry K."/>
            <person name="Labutti K."/>
            <person name="Kuo R."/>
            <person name="Ohm R.A."/>
            <person name="Bhattacharya S.S."/>
            <person name="Shirouzu T."/>
            <person name="Yoshinaga Y."/>
            <person name="Martin F.M."/>
            <person name="Grigoriev I.V."/>
            <person name="Hibbett D.S."/>
        </authorList>
    </citation>
    <scope>NUCLEOTIDE SEQUENCE [LARGE SCALE GENOMIC DNA]</scope>
    <source>
        <strain evidence="3 4">CBS 109695</strain>
    </source>
</reference>
<evidence type="ECO:0000259" key="2">
    <source>
        <dbReference type="SMART" id="SM00739"/>
    </source>
</evidence>
<feature type="domain" description="KOW" evidence="2">
    <location>
        <begin position="490"/>
        <end position="517"/>
    </location>
</feature>
<feature type="compositionally biased region" description="Basic and acidic residues" evidence="1">
    <location>
        <begin position="35"/>
        <end position="62"/>
    </location>
</feature>
<dbReference type="AlphaFoldDB" id="A0A166PLT1"/>
<feature type="domain" description="KOW" evidence="2">
    <location>
        <begin position="569"/>
        <end position="596"/>
    </location>
</feature>
<feature type="domain" description="KOW" evidence="2">
    <location>
        <begin position="433"/>
        <end position="459"/>
    </location>
</feature>
<dbReference type="Proteomes" id="UP000076532">
    <property type="component" value="Unassembled WGS sequence"/>
</dbReference>
<feature type="region of interest" description="Disordered" evidence="1">
    <location>
        <begin position="668"/>
        <end position="699"/>
    </location>
</feature>
<feature type="compositionally biased region" description="Acidic residues" evidence="1">
    <location>
        <begin position="19"/>
        <end position="34"/>
    </location>
</feature>
<dbReference type="EMBL" id="KV417516">
    <property type="protein sequence ID" value="KZP26226.1"/>
    <property type="molecule type" value="Genomic_DNA"/>
</dbReference>
<name>A0A166PLT1_9AGAM</name>
<sequence length="821" mass="91367">MAKRSKSDLASQYLSLEADVADSDGSEEDDNEEGLDGKTHDHSECISLTDEKDFIDARDIPDNHSTSLPPRIPLLGDSPEDLERVAQAVKDCHLASREERSSDDESDDSHIYQVFVKLSQPHNEKEIQERLQALDSSFGITNVQHRSYLPGRLWISTNEPEMIREALYKCNVYSPGRFWLPKDSPLTKDPPKESPLYGSDVRPRLKWAHKSLSRELLDWKPESLPKAGQWVRATRGPYKGDLAFVLMHSSFTDILQIAVVPRLVPHSPSQHGPRSSGKKRKSSFPSSRPTPSLFGPVVAQTESFMEEQERVAALQEQSKGAATQGSVQHDVDVTKLLNAVEKLDRFKTEEDKKILEVPHTLPNGTPRSEHEGEKLQDTCYRYKGATFIGGLLIKTVYGSQYRLKLYPLKQEMVAFVHSRIWPARILSQFVARHWKEGDKVFFIAGSRGIPGTLANIEREMATVRPDFDARDNANVTGACISIEVIALNRRWSLGDGVKATAGVDMGKEGTIVQVFDDPPYVDFLDKESLTTVSVPNDYTESFNVDSGALQQAPMFLVGAREQLAPNAKSRLLNLCVYVVEGPDKGKQGEIRDASGSDNKYLVNLSFMTAEIPRRYSRKDLALVLEGNVGGSRLDKKSDEDLLREVHYAQIHKQAIDYQDAVCGNTPEPVVESSMRQSGSLEPFGASPAGDPEFPEWPSAPEEPSFLFNSSLWTSIGSRQIRVWYGKVITCPSIHTGPQGQMNAGAVALEATNKKTKLVALVVDAKHLRHLQPAFKNADCVPLNGDRRGQLSKVLKINKAAKTAWEEDLDNLCVVEDSQSNR</sequence>
<keyword evidence="4" id="KW-1185">Reference proteome</keyword>
<dbReference type="InterPro" id="IPR005824">
    <property type="entry name" value="KOW"/>
</dbReference>
<feature type="compositionally biased region" description="Low complexity" evidence="1">
    <location>
        <begin position="283"/>
        <end position="292"/>
    </location>
</feature>
<evidence type="ECO:0000313" key="4">
    <source>
        <dbReference type="Proteomes" id="UP000076532"/>
    </source>
</evidence>